<dbReference type="EMBL" id="SDMP01000014">
    <property type="protein sequence ID" value="RYR15288.1"/>
    <property type="molecule type" value="Genomic_DNA"/>
</dbReference>
<keyword evidence="3" id="KW-0713">Self-incompatibility</keyword>
<evidence type="ECO:0000256" key="3">
    <source>
        <dbReference type="ARBA" id="ARBA00022471"/>
    </source>
</evidence>
<comment type="caution">
    <text evidence="6">The sequence shown here is derived from an EMBL/GenBank/DDBJ whole genome shotgun (WGS) entry which is preliminary data.</text>
</comment>
<comment type="similarity">
    <text evidence="2">Belongs to the plant self-incompatibility (S1) protein family.</text>
</comment>
<accession>A0A444ZM92</accession>
<name>A0A444ZM92_ARAHY</name>
<keyword evidence="7" id="KW-1185">Reference proteome</keyword>
<comment type="subcellular location">
    <subcellularLocation>
        <location evidence="1">Secreted</location>
    </subcellularLocation>
</comment>
<evidence type="ECO:0000256" key="2">
    <source>
        <dbReference type="ARBA" id="ARBA00005581"/>
    </source>
</evidence>
<evidence type="ECO:0000313" key="7">
    <source>
        <dbReference type="Proteomes" id="UP000289738"/>
    </source>
</evidence>
<dbReference type="AlphaFoldDB" id="A0A444ZM92"/>
<dbReference type="GO" id="GO:0060320">
    <property type="term" value="P:rejection of self pollen"/>
    <property type="evidence" value="ECO:0007669"/>
    <property type="project" value="UniProtKB-KW"/>
</dbReference>
<gene>
    <name evidence="6" type="ORF">Ahy_B04g072011</name>
</gene>
<evidence type="ECO:0000313" key="6">
    <source>
        <dbReference type="EMBL" id="RYR15288.1"/>
    </source>
</evidence>
<evidence type="ECO:0000256" key="1">
    <source>
        <dbReference type="ARBA" id="ARBA00004613"/>
    </source>
</evidence>
<sequence>MFNCSFAWQGACHMFDAYNKARDLQNCYSNCNYNVKQSGPCRVYSSKNIKCFSWNNCAE</sequence>
<evidence type="ECO:0000256" key="4">
    <source>
        <dbReference type="ARBA" id="ARBA00022525"/>
    </source>
</evidence>
<protein>
    <submittedName>
        <fullName evidence="6">Uncharacterized protein</fullName>
    </submittedName>
</protein>
<proteinExistence type="inferred from homology"/>
<reference evidence="6 7" key="1">
    <citation type="submission" date="2019-01" db="EMBL/GenBank/DDBJ databases">
        <title>Sequencing of cultivated peanut Arachis hypogaea provides insights into genome evolution and oil improvement.</title>
        <authorList>
            <person name="Chen X."/>
        </authorList>
    </citation>
    <scope>NUCLEOTIDE SEQUENCE [LARGE SCALE GENOMIC DNA]</scope>
    <source>
        <strain evidence="7">cv. Fuhuasheng</strain>
        <tissue evidence="6">Leaves</tissue>
    </source>
</reference>
<evidence type="ECO:0000256" key="5">
    <source>
        <dbReference type="ARBA" id="ARBA00022729"/>
    </source>
</evidence>
<dbReference type="Gramene" id="arahy.Tifrunner.gnm2.ann2.Ah14g402600.1">
    <property type="protein sequence ID" value="arahy.Tifrunner.gnm2.ann2.Ah14g402600.1-CDS"/>
    <property type="gene ID" value="arahy.Tifrunner.gnm2.ann2.Ah14g402600"/>
</dbReference>
<keyword evidence="5" id="KW-0732">Signal</keyword>
<dbReference type="Pfam" id="PF05938">
    <property type="entry name" value="Self-incomp_S1"/>
    <property type="match status" value="1"/>
</dbReference>
<dbReference type="GO" id="GO:0005576">
    <property type="term" value="C:extracellular region"/>
    <property type="evidence" value="ECO:0007669"/>
    <property type="project" value="UniProtKB-SubCell"/>
</dbReference>
<organism evidence="6 7">
    <name type="scientific">Arachis hypogaea</name>
    <name type="common">Peanut</name>
    <dbReference type="NCBI Taxonomy" id="3818"/>
    <lineage>
        <taxon>Eukaryota</taxon>
        <taxon>Viridiplantae</taxon>
        <taxon>Streptophyta</taxon>
        <taxon>Embryophyta</taxon>
        <taxon>Tracheophyta</taxon>
        <taxon>Spermatophyta</taxon>
        <taxon>Magnoliopsida</taxon>
        <taxon>eudicotyledons</taxon>
        <taxon>Gunneridae</taxon>
        <taxon>Pentapetalae</taxon>
        <taxon>rosids</taxon>
        <taxon>fabids</taxon>
        <taxon>Fabales</taxon>
        <taxon>Fabaceae</taxon>
        <taxon>Papilionoideae</taxon>
        <taxon>50 kb inversion clade</taxon>
        <taxon>dalbergioids sensu lato</taxon>
        <taxon>Dalbergieae</taxon>
        <taxon>Pterocarpus clade</taxon>
        <taxon>Arachis</taxon>
    </lineage>
</organism>
<keyword evidence="4" id="KW-0964">Secreted</keyword>
<dbReference type="Proteomes" id="UP000289738">
    <property type="component" value="Chromosome B04"/>
</dbReference>
<dbReference type="InterPro" id="IPR010264">
    <property type="entry name" value="Self-incomp_S1"/>
</dbReference>